<evidence type="ECO:0008006" key="3">
    <source>
        <dbReference type="Google" id="ProtNLM"/>
    </source>
</evidence>
<accession>A0ABQ4R1B0</accession>
<comment type="caution">
    <text evidence="1">The sequence shown here is derived from an EMBL/GenBank/DDBJ whole genome shotgun (WGS) entry which is preliminary data.</text>
</comment>
<dbReference type="RefSeq" id="WP_128562136.1">
    <property type="nucleotide sequence ID" value="NZ_BPQH01000012.1"/>
</dbReference>
<dbReference type="Proteomes" id="UP001055167">
    <property type="component" value="Unassembled WGS sequence"/>
</dbReference>
<proteinExistence type="predicted"/>
<sequence length="523" mass="54242">MAFPLINIGSAANDGTGDDLRTAFAKVNSFLAAYASPDGLATDIAAAASTALDSGVTLAKRISTGTVARAQVLSDWNSNRPLHLNDVIKPGTYGESDNLWSSINELANRARERNTSFELPAGKFLCNGEVDLQFTEVVGAGSGIYDTTTVHRQNAGDMFVSLGHVARLRRLRLRHEGVSGKALALRNGDAHRIDDVGIDGLHPAATDSLMTFFGSNCRFDNLSISSLRAASSYCLECLSSETSGNININNVISGLYMGGTSSGVHVGSSDGSRRPEGLHFIAPQSVIVGGPAFTVGAILQLVIVAPMLDQVKGYGILIKTEAPYGVSCVQVIGGWIGSSSVTDPNAVGIGIDNGSPIASANVGGVVVTGGTGLRYLKTGIDVIGQTQDLTVDDSVQFSDLASGICIDAPDLNWIKTQLTVGSRIKVPAGAQLIRNKATGRGGLKKSRKTFSIPTSGFSGYVGGDHGLVAPPATLTVGFDVGTATMQPPGIQMATKDLNNVVLNAQINGIVAHGTGTVTVDMEV</sequence>
<evidence type="ECO:0000313" key="2">
    <source>
        <dbReference type="Proteomes" id="UP001055167"/>
    </source>
</evidence>
<organism evidence="1 2">
    <name type="scientific">Methylobacterium crusticola</name>
    <dbReference type="NCBI Taxonomy" id="1697972"/>
    <lineage>
        <taxon>Bacteria</taxon>
        <taxon>Pseudomonadati</taxon>
        <taxon>Pseudomonadota</taxon>
        <taxon>Alphaproteobacteria</taxon>
        <taxon>Hyphomicrobiales</taxon>
        <taxon>Methylobacteriaceae</taxon>
        <taxon>Methylobacterium</taxon>
    </lineage>
</organism>
<reference evidence="1" key="1">
    <citation type="journal article" date="2021" name="Front. Microbiol.">
        <title>Comprehensive Comparative Genomics and Phenotyping of Methylobacterium Species.</title>
        <authorList>
            <person name="Alessa O."/>
            <person name="Ogura Y."/>
            <person name="Fujitani Y."/>
            <person name="Takami H."/>
            <person name="Hayashi T."/>
            <person name="Sahin N."/>
            <person name="Tani A."/>
        </authorList>
    </citation>
    <scope>NUCLEOTIDE SEQUENCE</scope>
    <source>
        <strain evidence="1">KCTC 52305</strain>
    </source>
</reference>
<name>A0ABQ4R1B0_9HYPH</name>
<dbReference type="EMBL" id="BPQH01000012">
    <property type="protein sequence ID" value="GJD51071.1"/>
    <property type="molecule type" value="Genomic_DNA"/>
</dbReference>
<protein>
    <recommendedName>
        <fullName evidence="3">Pectate lyase superfamily protein domain-containing protein</fullName>
    </recommendedName>
</protein>
<gene>
    <name evidence="1" type="ORF">OPKNFCMD_3822</name>
</gene>
<reference evidence="1" key="2">
    <citation type="submission" date="2021-08" db="EMBL/GenBank/DDBJ databases">
        <authorList>
            <person name="Tani A."/>
            <person name="Ola A."/>
            <person name="Ogura Y."/>
            <person name="Katsura K."/>
            <person name="Hayashi T."/>
        </authorList>
    </citation>
    <scope>NUCLEOTIDE SEQUENCE</scope>
    <source>
        <strain evidence="1">KCTC 52305</strain>
    </source>
</reference>
<keyword evidence="2" id="KW-1185">Reference proteome</keyword>
<evidence type="ECO:0000313" key="1">
    <source>
        <dbReference type="EMBL" id="GJD51071.1"/>
    </source>
</evidence>